<organism evidence="1 2">
    <name type="scientific">Phytophthora megakarya</name>
    <dbReference type="NCBI Taxonomy" id="4795"/>
    <lineage>
        <taxon>Eukaryota</taxon>
        <taxon>Sar</taxon>
        <taxon>Stramenopiles</taxon>
        <taxon>Oomycota</taxon>
        <taxon>Peronosporomycetes</taxon>
        <taxon>Peronosporales</taxon>
        <taxon>Peronosporaceae</taxon>
        <taxon>Phytophthora</taxon>
    </lineage>
</organism>
<gene>
    <name evidence="1" type="ORF">PHMEG_00025810</name>
</gene>
<protein>
    <submittedName>
        <fullName evidence="1">RxLR effector protein</fullName>
    </submittedName>
</protein>
<evidence type="ECO:0000313" key="2">
    <source>
        <dbReference type="Proteomes" id="UP000198211"/>
    </source>
</evidence>
<name>A0A225VB93_9STRA</name>
<accession>A0A225VB93</accession>
<dbReference type="AlphaFoldDB" id="A0A225VB93"/>
<dbReference type="GO" id="GO:0005576">
    <property type="term" value="C:extracellular region"/>
    <property type="evidence" value="ECO:0007669"/>
    <property type="project" value="UniProtKB-SubCell"/>
</dbReference>
<dbReference type="Proteomes" id="UP000198211">
    <property type="component" value="Unassembled WGS sequence"/>
</dbReference>
<sequence length="56" mass="6789">MTDDPIYANKVFQRWKNYGYTADDVETEVTKNLHDKYKTFLGMWKKSGREWGKFYS</sequence>
<dbReference type="OrthoDB" id="125806at2759"/>
<keyword evidence="2" id="KW-1185">Reference proteome</keyword>
<comment type="caution">
    <text evidence="1">The sequence shown here is derived from an EMBL/GenBank/DDBJ whole genome shotgun (WGS) entry which is preliminary data.</text>
</comment>
<reference evidence="2" key="1">
    <citation type="submission" date="2017-03" db="EMBL/GenBank/DDBJ databases">
        <title>Phytopthora megakarya and P. palmivora, two closely related causual agents of cacao black pod achieved similar genome size and gene model numbers by different mechanisms.</title>
        <authorList>
            <person name="Ali S."/>
            <person name="Shao J."/>
            <person name="Larry D.J."/>
            <person name="Kronmiller B."/>
            <person name="Shen D."/>
            <person name="Strem M.D."/>
            <person name="Melnick R.L."/>
            <person name="Guiltinan M.J."/>
            <person name="Tyler B.M."/>
            <person name="Meinhardt L.W."/>
            <person name="Bailey B.A."/>
        </authorList>
    </citation>
    <scope>NUCLEOTIDE SEQUENCE [LARGE SCALE GENOMIC DNA]</scope>
    <source>
        <strain evidence="2">zdho120</strain>
    </source>
</reference>
<dbReference type="EMBL" id="NBNE01006059">
    <property type="protein sequence ID" value="OWZ02602.1"/>
    <property type="molecule type" value="Genomic_DNA"/>
</dbReference>
<proteinExistence type="predicted"/>
<evidence type="ECO:0000313" key="1">
    <source>
        <dbReference type="EMBL" id="OWZ02602.1"/>
    </source>
</evidence>